<evidence type="ECO:0000313" key="6">
    <source>
        <dbReference type="EMBL" id="CAF4368092.1"/>
    </source>
</evidence>
<dbReference type="PANTHER" id="PTHR31921">
    <property type="entry name" value="PROTEIN DPCD"/>
    <property type="match status" value="1"/>
</dbReference>
<dbReference type="EMBL" id="CAJOBP010003451">
    <property type="protein sequence ID" value="CAF4405736.1"/>
    <property type="molecule type" value="Genomic_DNA"/>
</dbReference>
<dbReference type="Proteomes" id="UP000663851">
    <property type="component" value="Unassembled WGS sequence"/>
</dbReference>
<dbReference type="Proteomes" id="UP000663873">
    <property type="component" value="Unassembled WGS sequence"/>
</dbReference>
<dbReference type="InterPro" id="IPR026224">
    <property type="entry name" value="DPCD"/>
</dbReference>
<dbReference type="PRINTS" id="PR02065">
    <property type="entry name" value="PROTEINDPCD"/>
</dbReference>
<dbReference type="AlphaFoldDB" id="A0A818FZ40"/>
<comment type="caution">
    <text evidence="5">The sequence shown here is derived from an EMBL/GenBank/DDBJ whole genome shotgun (WGS) entry which is preliminary data.</text>
</comment>
<dbReference type="EMBL" id="CAJOBQ010002576">
    <property type="protein sequence ID" value="CAF4568005.1"/>
    <property type="molecule type" value="Genomic_DNA"/>
</dbReference>
<evidence type="ECO:0000313" key="9">
    <source>
        <dbReference type="Proteomes" id="UP000663872"/>
    </source>
</evidence>
<protein>
    <recommendedName>
        <fullName evidence="2">Protein DPCD</fullName>
    </recommendedName>
</protein>
<feature type="transmembrane region" description="Helical" evidence="3">
    <location>
        <begin position="410"/>
        <end position="430"/>
    </location>
</feature>
<keyword evidence="3" id="KW-0812">Transmembrane</keyword>
<evidence type="ECO:0000313" key="8">
    <source>
        <dbReference type="EMBL" id="CAF4568005.1"/>
    </source>
</evidence>
<name>A0A818FZ40_9BILA</name>
<feature type="transmembrane region" description="Helical" evidence="3">
    <location>
        <begin position="442"/>
        <end position="460"/>
    </location>
</feature>
<evidence type="ECO:0000313" key="7">
    <source>
        <dbReference type="EMBL" id="CAF4405736.1"/>
    </source>
</evidence>
<keyword evidence="10" id="KW-1185">Reference proteome</keyword>
<evidence type="ECO:0000259" key="4">
    <source>
        <dbReference type="Pfam" id="PF04678"/>
    </source>
</evidence>
<keyword evidence="3" id="KW-0472">Membrane</keyword>
<comment type="similarity">
    <text evidence="1">Belongs to the DPCD family.</text>
</comment>
<dbReference type="Proteomes" id="UP000663862">
    <property type="component" value="Unassembled WGS sequence"/>
</dbReference>
<proteinExistence type="inferred from homology"/>
<organism evidence="5 9">
    <name type="scientific">Rotaria socialis</name>
    <dbReference type="NCBI Taxonomy" id="392032"/>
    <lineage>
        <taxon>Eukaryota</taxon>
        <taxon>Metazoa</taxon>
        <taxon>Spiralia</taxon>
        <taxon>Gnathifera</taxon>
        <taxon>Rotifera</taxon>
        <taxon>Eurotatoria</taxon>
        <taxon>Bdelloidea</taxon>
        <taxon>Philodinida</taxon>
        <taxon>Philodinidae</taxon>
        <taxon>Rotaria</taxon>
    </lineage>
</organism>
<reference evidence="5" key="1">
    <citation type="submission" date="2021-02" db="EMBL/GenBank/DDBJ databases">
        <authorList>
            <person name="Nowell W R."/>
        </authorList>
    </citation>
    <scope>NUCLEOTIDE SEQUENCE</scope>
</reference>
<evidence type="ECO:0000256" key="2">
    <source>
        <dbReference type="ARBA" id="ARBA00020330"/>
    </source>
</evidence>
<dbReference type="PANTHER" id="PTHR31921:SF1">
    <property type="entry name" value="PROTEIN DPCD"/>
    <property type="match status" value="1"/>
</dbReference>
<dbReference type="Pfam" id="PF04678">
    <property type="entry name" value="MCU"/>
    <property type="match status" value="1"/>
</dbReference>
<evidence type="ECO:0000256" key="1">
    <source>
        <dbReference type="ARBA" id="ARBA00010597"/>
    </source>
</evidence>
<gene>
    <name evidence="5" type="ORF">GRG538_LOCUS16345</name>
    <name evidence="6" type="ORF">HFQ381_LOCUS17863</name>
    <name evidence="8" type="ORF">TSG867_LOCUS25761</name>
    <name evidence="7" type="ORF">UJA718_LOCUS19440</name>
</gene>
<evidence type="ECO:0000313" key="5">
    <source>
        <dbReference type="EMBL" id="CAF3481144.1"/>
    </source>
</evidence>
<accession>A0A818FZ40</accession>
<dbReference type="EMBL" id="CAJOBO010001348">
    <property type="protein sequence ID" value="CAF4368092.1"/>
    <property type="molecule type" value="Genomic_DNA"/>
</dbReference>
<dbReference type="EMBL" id="CAJNYT010002621">
    <property type="protein sequence ID" value="CAF3481144.1"/>
    <property type="molecule type" value="Genomic_DNA"/>
</dbReference>
<dbReference type="Pfam" id="PF14913">
    <property type="entry name" value="DPCD"/>
    <property type="match status" value="1"/>
</dbReference>
<feature type="domain" description="Calcium uniporter protein C-terminal" evidence="4">
    <location>
        <begin position="294"/>
        <end position="495"/>
    </location>
</feature>
<dbReference type="InterPro" id="IPR006769">
    <property type="entry name" value="MCU_C"/>
</dbReference>
<sequence>MIAAAKSVWIEKLKTAKKAGLLQNDRKKIHYTFDDQTEMVEEYDAATNVLLIRKWRQKPSTGLKTLATSDSWTFEVGQNYETRPIIDNTLGMTESTTTPIFSRNDKSDCFEIRIRNLPYSIDTYQLTIDKDKREFVLRTTSRKYFKRFSIADLDRLNLPLEETNLSYSHANNTLIISYKKPKAILDFEKQVHEELKKLNMKKEGDSDCAVIVFYFRCNFWTKKMLLHRILLTKYNPSICFKFFRLIATSSVQIEFRDGLANLTVPLPSRGESCVFQLKPFNTTVGDFIDILQKEDRGIDRASIYLPDGSRLSRNSPFELIFEEPFTLRINEASYNVRPPALFTSKRSSREMLSEVSNSVTKLYHDLHLNQYVMYREYELEKQLAFLRESVQPLNQLHHQLANKAIRRLKWIQWSMFAAMSFQTGILFRLVWIDYSWDIMEPFTYFISYSAVFMGYCYYILRRSDMKYMNMSDYFYLKILHHLLRKKKFDLARYNILKNEIMMVEHDLQRLKDPLDRIIGTS</sequence>
<evidence type="ECO:0000256" key="3">
    <source>
        <dbReference type="SAM" id="Phobius"/>
    </source>
</evidence>
<keyword evidence="3" id="KW-1133">Transmembrane helix</keyword>
<evidence type="ECO:0000313" key="10">
    <source>
        <dbReference type="Proteomes" id="UP000663873"/>
    </source>
</evidence>
<dbReference type="Proteomes" id="UP000663872">
    <property type="component" value="Unassembled WGS sequence"/>
</dbReference>